<reference evidence="1" key="1">
    <citation type="submission" date="2023-03" db="EMBL/GenBank/DDBJ databases">
        <title>Actinoallomurus iriomotensis NBRC 103684.</title>
        <authorList>
            <person name="Ichikawa N."/>
            <person name="Sato H."/>
            <person name="Tonouchi N."/>
        </authorList>
    </citation>
    <scope>NUCLEOTIDE SEQUENCE</scope>
    <source>
        <strain evidence="1">NBRC 103684</strain>
    </source>
</reference>
<dbReference type="AlphaFoldDB" id="A0A9W6VXS4"/>
<gene>
    <name evidence="1" type="ORF">Airi02_014890</name>
</gene>
<evidence type="ECO:0000313" key="2">
    <source>
        <dbReference type="Proteomes" id="UP001165074"/>
    </source>
</evidence>
<evidence type="ECO:0000313" key="1">
    <source>
        <dbReference type="EMBL" id="GLY83559.1"/>
    </source>
</evidence>
<protein>
    <submittedName>
        <fullName evidence="1">Uncharacterized protein</fullName>
    </submittedName>
</protein>
<accession>A0A9W6VXS4</accession>
<comment type="caution">
    <text evidence="1">The sequence shown here is derived from an EMBL/GenBank/DDBJ whole genome shotgun (WGS) entry which is preliminary data.</text>
</comment>
<sequence>MTAARPGLLGSGLPRAMKWRTVRGGTPLHKFSMISRGTPVLQGRETKCVCEVQATLLPL</sequence>
<proteinExistence type="predicted"/>
<dbReference type="Proteomes" id="UP001165074">
    <property type="component" value="Unassembled WGS sequence"/>
</dbReference>
<dbReference type="EMBL" id="BSTK01000002">
    <property type="protein sequence ID" value="GLY83559.1"/>
    <property type="molecule type" value="Genomic_DNA"/>
</dbReference>
<organism evidence="1 2">
    <name type="scientific">Actinoallomurus iriomotensis</name>
    <dbReference type="NCBI Taxonomy" id="478107"/>
    <lineage>
        <taxon>Bacteria</taxon>
        <taxon>Bacillati</taxon>
        <taxon>Actinomycetota</taxon>
        <taxon>Actinomycetes</taxon>
        <taxon>Streptosporangiales</taxon>
        <taxon>Thermomonosporaceae</taxon>
        <taxon>Actinoallomurus</taxon>
    </lineage>
</organism>
<name>A0A9W6VXS4_9ACTN</name>
<keyword evidence="2" id="KW-1185">Reference proteome</keyword>